<feature type="compositionally biased region" description="Low complexity" evidence="1">
    <location>
        <begin position="171"/>
        <end position="182"/>
    </location>
</feature>
<reference evidence="2" key="1">
    <citation type="submission" date="2006-03" db="EMBL/GenBank/DDBJ databases">
        <title>Complete sequence of Rhodopseudomonas palustris BisB18.</title>
        <authorList>
            <consortium name="US DOE Joint Genome Institute"/>
            <person name="Copeland A."/>
            <person name="Lucas S."/>
            <person name="Lapidus A."/>
            <person name="Barry K."/>
            <person name="Detter J.C."/>
            <person name="Glavina del Rio T."/>
            <person name="Hammon N."/>
            <person name="Israni S."/>
            <person name="Dalin E."/>
            <person name="Tice H."/>
            <person name="Pitluck S."/>
            <person name="Chain P."/>
            <person name="Malfatti S."/>
            <person name="Shin M."/>
            <person name="Vergez L."/>
            <person name="Schmutz J."/>
            <person name="Larimer F."/>
            <person name="Land M."/>
            <person name="Hauser L."/>
            <person name="Pelletier D.A."/>
            <person name="Kyrpides N."/>
            <person name="Anderson I."/>
            <person name="Oda Y."/>
            <person name="Harwood C.S."/>
            <person name="Richardson P."/>
        </authorList>
    </citation>
    <scope>NUCLEOTIDE SEQUENCE [LARGE SCALE GENOMIC DNA]</scope>
    <source>
        <strain evidence="2">BisB18</strain>
    </source>
</reference>
<dbReference type="HOGENOM" id="CLU_1140694_0_0_5"/>
<feature type="region of interest" description="Disordered" evidence="1">
    <location>
        <begin position="214"/>
        <end position="265"/>
    </location>
</feature>
<feature type="region of interest" description="Disordered" evidence="1">
    <location>
        <begin position="109"/>
        <end position="189"/>
    </location>
</feature>
<name>Q219I1_RHOPB</name>
<dbReference type="KEGG" id="rpc:RPC_1393"/>
<dbReference type="eggNOG" id="ENOG5031PVX">
    <property type="taxonomic scope" value="Bacteria"/>
</dbReference>
<evidence type="ECO:0000313" key="2">
    <source>
        <dbReference type="EMBL" id="ABD86955.1"/>
    </source>
</evidence>
<protein>
    <submittedName>
        <fullName evidence="2">Uncharacterized protein</fullName>
    </submittedName>
</protein>
<feature type="compositionally biased region" description="Basic and acidic residues" evidence="1">
    <location>
        <begin position="134"/>
        <end position="148"/>
    </location>
</feature>
<dbReference type="EMBL" id="CP000301">
    <property type="protein sequence ID" value="ABD86955.1"/>
    <property type="molecule type" value="Genomic_DNA"/>
</dbReference>
<dbReference type="STRING" id="316056.RPC_1393"/>
<dbReference type="AlphaFoldDB" id="Q219I1"/>
<feature type="compositionally biased region" description="Polar residues" evidence="1">
    <location>
        <begin position="224"/>
        <end position="238"/>
    </location>
</feature>
<accession>Q219I1</accession>
<proteinExistence type="predicted"/>
<evidence type="ECO:0000256" key="1">
    <source>
        <dbReference type="SAM" id="MobiDB-lite"/>
    </source>
</evidence>
<sequence>MLHGRRRRHRRPAGEQIAMINGMNAMRVIDPSAWSVRPSARMLLRSLRLAAVVAGIGLVMASGMARAEDPEEDEDATFEDKLIKNIMTGIGGTNMDNRGITYRERSPLVVPPKLDLPPPETGKTAVNLPNWPKDPSEAERKRIKELNKKSKVSGIESARPLTPSELAAGKTAATTPTEPMTPGNSANNPILSPSQLGYTGGIFSTMFGGSSVETAPFTGEPSRETLTQPPVGYQTPSPNYAYGTGPKESLNNQHTDIMTGKEIKN</sequence>
<gene>
    <name evidence="2" type="ordered locus">RPC_1393</name>
</gene>
<organism evidence="2">
    <name type="scientific">Rhodopseudomonas palustris (strain BisB18)</name>
    <dbReference type="NCBI Taxonomy" id="316056"/>
    <lineage>
        <taxon>Bacteria</taxon>
        <taxon>Pseudomonadati</taxon>
        <taxon>Pseudomonadota</taxon>
        <taxon>Alphaproteobacteria</taxon>
        <taxon>Hyphomicrobiales</taxon>
        <taxon>Nitrobacteraceae</taxon>
        <taxon>Rhodopseudomonas</taxon>
    </lineage>
</organism>